<dbReference type="AlphaFoldDB" id="A0A4R0RDM3"/>
<dbReference type="Proteomes" id="UP000292702">
    <property type="component" value="Unassembled WGS sequence"/>
</dbReference>
<dbReference type="InterPro" id="IPR032675">
    <property type="entry name" value="LRR_dom_sf"/>
</dbReference>
<keyword evidence="3" id="KW-1185">Reference proteome</keyword>
<proteinExistence type="predicted"/>
<protein>
    <submittedName>
        <fullName evidence="2">Uncharacterized protein</fullName>
    </submittedName>
</protein>
<reference evidence="2 3" key="1">
    <citation type="submission" date="2018-11" db="EMBL/GenBank/DDBJ databases">
        <title>Genome assembly of Steccherinum ochraceum LE-BIN_3174, the white-rot fungus of the Steccherinaceae family (The Residual Polyporoid clade, Polyporales, Basidiomycota).</title>
        <authorList>
            <person name="Fedorova T.V."/>
            <person name="Glazunova O.A."/>
            <person name="Landesman E.O."/>
            <person name="Moiseenko K.V."/>
            <person name="Psurtseva N.V."/>
            <person name="Savinova O.S."/>
            <person name="Shakhova N.V."/>
            <person name="Tyazhelova T.V."/>
            <person name="Vasina D.V."/>
        </authorList>
    </citation>
    <scope>NUCLEOTIDE SEQUENCE [LARGE SCALE GENOMIC DNA]</scope>
    <source>
        <strain evidence="2 3">LE-BIN_3174</strain>
    </source>
</reference>
<evidence type="ECO:0000313" key="3">
    <source>
        <dbReference type="Proteomes" id="UP000292702"/>
    </source>
</evidence>
<organism evidence="2 3">
    <name type="scientific">Steccherinum ochraceum</name>
    <dbReference type="NCBI Taxonomy" id="92696"/>
    <lineage>
        <taxon>Eukaryota</taxon>
        <taxon>Fungi</taxon>
        <taxon>Dikarya</taxon>
        <taxon>Basidiomycota</taxon>
        <taxon>Agaricomycotina</taxon>
        <taxon>Agaricomycetes</taxon>
        <taxon>Polyporales</taxon>
        <taxon>Steccherinaceae</taxon>
        <taxon>Steccherinum</taxon>
    </lineage>
</organism>
<dbReference type="SUPFAM" id="SSF52047">
    <property type="entry name" value="RNI-like"/>
    <property type="match status" value="1"/>
</dbReference>
<comment type="caution">
    <text evidence="2">The sequence shown here is derived from an EMBL/GenBank/DDBJ whole genome shotgun (WGS) entry which is preliminary data.</text>
</comment>
<gene>
    <name evidence="2" type="ORF">EIP91_001643</name>
</gene>
<dbReference type="OrthoDB" id="2804262at2759"/>
<dbReference type="Gene3D" id="3.80.10.10">
    <property type="entry name" value="Ribonuclease Inhibitor"/>
    <property type="match status" value="1"/>
</dbReference>
<dbReference type="EMBL" id="RWJN01000144">
    <property type="protein sequence ID" value="TCD66240.1"/>
    <property type="molecule type" value="Genomic_DNA"/>
</dbReference>
<evidence type="ECO:0000313" key="2">
    <source>
        <dbReference type="EMBL" id="TCD66240.1"/>
    </source>
</evidence>
<accession>A0A4R0RDM3</accession>
<feature type="region of interest" description="Disordered" evidence="1">
    <location>
        <begin position="39"/>
        <end position="63"/>
    </location>
</feature>
<sequence length="597" mass="67146">MPGRLHIDPTAYINAHALLSMLSTATTTPCDVSVMKTQAAKGRQAPLSTRTHARSKEPSPYELDFDGPSCSPLAMLPADVLIEIFLWTQAHMVPTPEAAKQWMSYTHVCRYWRTTALECRLLWCHIYGELPRDLEFVQEMIARSGETPLRCLLLPPYFYDVDPATSGDKMVARLLPVMHRVEELSVTWCHSLGTVDIPDIPLLRSLKMKQRHGLSDETQPLGAAGAPLARLETITFHGLMSASVYAFMRPSLKHLRIGGCMDATVAELLLALRGTLMLESLILEQSNIGLFSDSELPTFSLPSLKHFRMEYIPGKCAAQLLHHIQLSADVRIDVLICCENSAPQSRWRLMDVIAAKLAGDGILEPRKPVSYIAMDRFQAAGCYPIICASLFHVEWNANSDQWVEFTDAQTREGLSGPFCRYVCCDAHFANARTAPDVASALDYICRMAAHGLEDVRTLSFKDTFLNSHSPEERSLPYDSPPAWYESFGRMTGLETLHLRGFMWQELGAVYHASVNPIPFPRLRCLHLEYVQFRNPYVRLAQWEGDLHIEDLLAVVRTRDEAGMRLSRLVFSHGVSGLEVSEDLPRLASYVDEVEIWD</sequence>
<name>A0A4R0RDM3_9APHY</name>
<evidence type="ECO:0000256" key="1">
    <source>
        <dbReference type="SAM" id="MobiDB-lite"/>
    </source>
</evidence>